<name>A0A1H1F296_9ACTN</name>
<dbReference type="RefSeq" id="WP_093259368.1">
    <property type="nucleotide sequence ID" value="NZ_FNKK01000002.1"/>
</dbReference>
<dbReference type="CDD" id="cd16917">
    <property type="entry name" value="HATPase_UhpB-NarQ-NarX-like"/>
    <property type="match status" value="1"/>
</dbReference>
<feature type="domain" description="Signal transduction histidine kinase subgroup 3 dimerisation and phosphoacceptor" evidence="5">
    <location>
        <begin position="190"/>
        <end position="256"/>
    </location>
</feature>
<keyword evidence="3" id="KW-0902">Two-component regulatory system</keyword>
<dbReference type="InterPro" id="IPR036890">
    <property type="entry name" value="HATPase_C_sf"/>
</dbReference>
<keyword evidence="4" id="KW-0472">Membrane</keyword>
<dbReference type="AlphaFoldDB" id="A0A1H1F296"/>
<dbReference type="GO" id="GO:0000155">
    <property type="term" value="F:phosphorelay sensor kinase activity"/>
    <property type="evidence" value="ECO:0007669"/>
    <property type="project" value="InterPro"/>
</dbReference>
<evidence type="ECO:0000256" key="2">
    <source>
        <dbReference type="ARBA" id="ARBA00022777"/>
    </source>
</evidence>
<dbReference type="Proteomes" id="UP000217103">
    <property type="component" value="Unassembled WGS sequence"/>
</dbReference>
<accession>A0A1H1F296</accession>
<feature type="transmembrane region" description="Helical" evidence="4">
    <location>
        <begin position="142"/>
        <end position="161"/>
    </location>
</feature>
<organism evidence="6 7">
    <name type="scientific">Thermostaphylospora chromogena</name>
    <dbReference type="NCBI Taxonomy" id="35622"/>
    <lineage>
        <taxon>Bacteria</taxon>
        <taxon>Bacillati</taxon>
        <taxon>Actinomycetota</taxon>
        <taxon>Actinomycetes</taxon>
        <taxon>Streptosporangiales</taxon>
        <taxon>Thermomonosporaceae</taxon>
        <taxon>Thermostaphylospora</taxon>
    </lineage>
</organism>
<feature type="transmembrane region" description="Helical" evidence="4">
    <location>
        <begin position="73"/>
        <end position="91"/>
    </location>
</feature>
<dbReference type="EMBL" id="FNKK01000002">
    <property type="protein sequence ID" value="SDQ94556.1"/>
    <property type="molecule type" value="Genomic_DNA"/>
</dbReference>
<evidence type="ECO:0000256" key="3">
    <source>
        <dbReference type="ARBA" id="ARBA00023012"/>
    </source>
</evidence>
<keyword evidence="4" id="KW-0812">Transmembrane</keyword>
<dbReference type="SUPFAM" id="SSF55874">
    <property type="entry name" value="ATPase domain of HSP90 chaperone/DNA topoisomerase II/histidine kinase"/>
    <property type="match status" value="1"/>
</dbReference>
<evidence type="ECO:0000313" key="7">
    <source>
        <dbReference type="Proteomes" id="UP000217103"/>
    </source>
</evidence>
<protein>
    <submittedName>
        <fullName evidence="6">Two-component system, NarL family, sensor histidine kinase DesK</fullName>
    </submittedName>
</protein>
<evidence type="ECO:0000256" key="4">
    <source>
        <dbReference type="SAM" id="Phobius"/>
    </source>
</evidence>
<keyword evidence="7" id="KW-1185">Reference proteome</keyword>
<dbReference type="Gene3D" id="1.20.5.1930">
    <property type="match status" value="1"/>
</dbReference>
<dbReference type="GO" id="GO:0046983">
    <property type="term" value="F:protein dimerization activity"/>
    <property type="evidence" value="ECO:0007669"/>
    <property type="project" value="InterPro"/>
</dbReference>
<gene>
    <name evidence="6" type="ORF">SAMN04489764_2724</name>
</gene>
<dbReference type="Gene3D" id="3.30.565.10">
    <property type="entry name" value="Histidine kinase-like ATPase, C-terminal domain"/>
    <property type="match status" value="1"/>
</dbReference>
<dbReference type="OrthoDB" id="5241784at2"/>
<dbReference type="PANTHER" id="PTHR24421">
    <property type="entry name" value="NITRATE/NITRITE SENSOR PROTEIN NARX-RELATED"/>
    <property type="match status" value="1"/>
</dbReference>
<evidence type="ECO:0000256" key="1">
    <source>
        <dbReference type="ARBA" id="ARBA00022679"/>
    </source>
</evidence>
<evidence type="ECO:0000259" key="5">
    <source>
        <dbReference type="Pfam" id="PF07730"/>
    </source>
</evidence>
<feature type="transmembrane region" description="Helical" evidence="4">
    <location>
        <begin position="119"/>
        <end position="136"/>
    </location>
</feature>
<dbReference type="Pfam" id="PF07730">
    <property type="entry name" value="HisKA_3"/>
    <property type="match status" value="1"/>
</dbReference>
<keyword evidence="1" id="KW-0808">Transferase</keyword>
<dbReference type="GO" id="GO:0016020">
    <property type="term" value="C:membrane"/>
    <property type="evidence" value="ECO:0007669"/>
    <property type="project" value="InterPro"/>
</dbReference>
<keyword evidence="2 6" id="KW-0418">Kinase</keyword>
<evidence type="ECO:0000313" key="6">
    <source>
        <dbReference type="EMBL" id="SDQ94556.1"/>
    </source>
</evidence>
<dbReference type="InterPro" id="IPR050482">
    <property type="entry name" value="Sensor_HK_TwoCompSys"/>
</dbReference>
<proteinExistence type="predicted"/>
<dbReference type="PANTHER" id="PTHR24421:SF63">
    <property type="entry name" value="SENSOR HISTIDINE KINASE DESK"/>
    <property type="match status" value="1"/>
</dbReference>
<sequence>MSVLSDQERVRRATFWILGGSVLLAWLGALMGLSERAETGRLTPAVGLPLLAVLVVFSALYVRMVLAAIAGHIARREVVVSGLLTLALLGVFGRESWGWAIVGVVWASAAVLGVSRARAALIGAGTVVVCVLLATPKANHPALYIPSGLSYTFMIVAAIWANRFQLWLWHVVKAAEEGREARARLAVTEERLRFARDLHDLVGHRLSAIAVKSEVATKLAVADGARAAEEMAEVRRLARESLREIRTAVRGYRTIDLDAELRSVRAVLEAGGVKCALELPETRLPDEVSTVLAWAVREGTTNVLRHSSASRCDIKVAVKEGSAVLTMRNDGVQEGSAAEGPGSGLAGLAERVASLGGVLRAGPGERGEFLLTVTVPVEGGRA</sequence>
<dbReference type="InterPro" id="IPR011712">
    <property type="entry name" value="Sig_transdc_His_kin_sub3_dim/P"/>
</dbReference>
<dbReference type="STRING" id="35622.SAMN04489764_2724"/>
<keyword evidence="4" id="KW-1133">Transmembrane helix</keyword>
<feature type="transmembrane region" description="Helical" evidence="4">
    <location>
        <begin position="12"/>
        <end position="33"/>
    </location>
</feature>
<feature type="transmembrane region" description="Helical" evidence="4">
    <location>
        <begin position="45"/>
        <end position="66"/>
    </location>
</feature>
<reference evidence="6 7" key="1">
    <citation type="submission" date="2016-10" db="EMBL/GenBank/DDBJ databases">
        <authorList>
            <person name="de Groot N.N."/>
        </authorList>
    </citation>
    <scope>NUCLEOTIDE SEQUENCE [LARGE SCALE GENOMIC DNA]</scope>
    <source>
        <strain evidence="6 7">DSM 43794</strain>
    </source>
</reference>